<dbReference type="EMBL" id="JAPEVB010000004">
    <property type="protein sequence ID" value="KAJ4390019.1"/>
    <property type="molecule type" value="Genomic_DNA"/>
</dbReference>
<evidence type="ECO:0000259" key="8">
    <source>
        <dbReference type="Pfam" id="PF12830"/>
    </source>
</evidence>
<evidence type="ECO:0000256" key="2">
    <source>
        <dbReference type="ARBA" id="ARBA00009252"/>
    </source>
</evidence>
<dbReference type="CDD" id="cd23958">
    <property type="entry name" value="SCC2"/>
    <property type="match status" value="1"/>
</dbReference>
<dbReference type="Gene3D" id="1.25.10.10">
    <property type="entry name" value="Leucine-rich Repeat Variant"/>
    <property type="match status" value="1"/>
</dbReference>
<feature type="region of interest" description="Disordered" evidence="7">
    <location>
        <begin position="1797"/>
        <end position="1871"/>
    </location>
</feature>
<dbReference type="PANTHER" id="PTHR21704">
    <property type="entry name" value="NIPPED-B-LIKE PROTEIN DELANGIN SCC2-RELATED"/>
    <property type="match status" value="1"/>
</dbReference>
<feature type="compositionally biased region" description="Low complexity" evidence="7">
    <location>
        <begin position="160"/>
        <end position="179"/>
    </location>
</feature>
<organism evidence="9 10">
    <name type="scientific">Gnomoniopsis smithogilvyi</name>
    <dbReference type="NCBI Taxonomy" id="1191159"/>
    <lineage>
        <taxon>Eukaryota</taxon>
        <taxon>Fungi</taxon>
        <taxon>Dikarya</taxon>
        <taxon>Ascomycota</taxon>
        <taxon>Pezizomycotina</taxon>
        <taxon>Sordariomycetes</taxon>
        <taxon>Sordariomycetidae</taxon>
        <taxon>Diaporthales</taxon>
        <taxon>Gnomoniaceae</taxon>
        <taxon>Gnomoniopsis</taxon>
    </lineage>
</organism>
<keyword evidence="3 6" id="KW-0677">Repeat</keyword>
<dbReference type="Pfam" id="PF12830">
    <property type="entry name" value="Nipped-B_C"/>
    <property type="match status" value="1"/>
</dbReference>
<comment type="caution">
    <text evidence="9">The sequence shown here is derived from an EMBL/GenBank/DDBJ whole genome shotgun (WGS) entry which is preliminary data.</text>
</comment>
<comment type="similarity">
    <text evidence="2 6">Belongs to the SCC2/Nipped-B family.</text>
</comment>
<comment type="subcellular location">
    <subcellularLocation>
        <location evidence="1 6">Nucleus</location>
    </subcellularLocation>
</comment>
<evidence type="ECO:0000313" key="9">
    <source>
        <dbReference type="EMBL" id="KAJ4390019.1"/>
    </source>
</evidence>
<reference evidence="9" key="1">
    <citation type="submission" date="2022-10" db="EMBL/GenBank/DDBJ databases">
        <title>Tapping the CABI collections for fungal endophytes: first genome assemblies for Collariella, Neodidymelliopsis, Ascochyta clinopodiicola, Didymella pomorum, Didymosphaeria variabile, Neocosmospora piperis and Neocucurbitaria cava.</title>
        <authorList>
            <person name="Hill R."/>
        </authorList>
    </citation>
    <scope>NUCLEOTIDE SEQUENCE</scope>
    <source>
        <strain evidence="9">IMI 355082</strain>
    </source>
</reference>
<evidence type="ECO:0000256" key="1">
    <source>
        <dbReference type="ARBA" id="ARBA00004123"/>
    </source>
</evidence>
<feature type="compositionally biased region" description="Basic residues" evidence="7">
    <location>
        <begin position="1829"/>
        <end position="1859"/>
    </location>
</feature>
<dbReference type="GO" id="GO:0071169">
    <property type="term" value="P:establishment of protein localization to chromatin"/>
    <property type="evidence" value="ECO:0007669"/>
    <property type="project" value="TreeGrafter"/>
</dbReference>
<dbReference type="SUPFAM" id="SSF48371">
    <property type="entry name" value="ARM repeat"/>
    <property type="match status" value="1"/>
</dbReference>
<evidence type="ECO:0000256" key="5">
    <source>
        <dbReference type="ARBA" id="ARBA00023306"/>
    </source>
</evidence>
<feature type="compositionally biased region" description="Basic and acidic residues" evidence="7">
    <location>
        <begin position="187"/>
        <end position="213"/>
    </location>
</feature>
<dbReference type="Proteomes" id="UP001140453">
    <property type="component" value="Unassembled WGS sequence"/>
</dbReference>
<evidence type="ECO:0000313" key="10">
    <source>
        <dbReference type="Proteomes" id="UP001140453"/>
    </source>
</evidence>
<proteinExistence type="inferred from homology"/>
<keyword evidence="5 6" id="KW-0131">Cell cycle</keyword>
<evidence type="ECO:0000256" key="3">
    <source>
        <dbReference type="ARBA" id="ARBA00022737"/>
    </source>
</evidence>
<dbReference type="GO" id="GO:0090694">
    <property type="term" value="C:Scc2-Scc4 cohesin loading complex"/>
    <property type="evidence" value="ECO:0007669"/>
    <property type="project" value="TreeGrafter"/>
</dbReference>
<dbReference type="GO" id="GO:0010468">
    <property type="term" value="P:regulation of gene expression"/>
    <property type="evidence" value="ECO:0007669"/>
    <property type="project" value="InterPro"/>
</dbReference>
<dbReference type="GO" id="GO:0003682">
    <property type="term" value="F:chromatin binding"/>
    <property type="evidence" value="ECO:0007669"/>
    <property type="project" value="TreeGrafter"/>
</dbReference>
<name>A0A9W9CVQ7_9PEZI</name>
<gene>
    <name evidence="9" type="primary">SCC2</name>
    <name evidence="9" type="ORF">N0V93_007492</name>
</gene>
<feature type="domain" description="Sister chromatid cohesion C-terminal" evidence="8">
    <location>
        <begin position="1460"/>
        <end position="1645"/>
    </location>
</feature>
<dbReference type="PANTHER" id="PTHR21704:SF18">
    <property type="entry name" value="NIPPED-B-LIKE PROTEIN"/>
    <property type="match status" value="1"/>
</dbReference>
<dbReference type="GO" id="GO:1990414">
    <property type="term" value="P:replication-born double-strand break repair via sister chromatid exchange"/>
    <property type="evidence" value="ECO:0007669"/>
    <property type="project" value="TreeGrafter"/>
</dbReference>
<dbReference type="OrthoDB" id="418242at2759"/>
<feature type="region of interest" description="Disordered" evidence="7">
    <location>
        <begin position="1"/>
        <end position="24"/>
    </location>
</feature>
<evidence type="ECO:0000256" key="6">
    <source>
        <dbReference type="RuleBase" id="RU364107"/>
    </source>
</evidence>
<dbReference type="FunFam" id="1.25.10.10:FF:000494">
    <property type="entry name" value="Sister chromatid cohesion protein"/>
    <property type="match status" value="1"/>
</dbReference>
<dbReference type="InterPro" id="IPR024986">
    <property type="entry name" value="Nipped-B_C"/>
</dbReference>
<dbReference type="Pfam" id="PF12765">
    <property type="entry name" value="Cohesin_HEAT"/>
    <property type="match status" value="1"/>
</dbReference>
<dbReference type="GO" id="GO:0061775">
    <property type="term" value="F:cohesin loader activity"/>
    <property type="evidence" value="ECO:0007669"/>
    <property type="project" value="InterPro"/>
</dbReference>
<keyword evidence="4 6" id="KW-0539">Nucleus</keyword>
<accession>A0A9W9CVQ7</accession>
<dbReference type="GO" id="GO:0140588">
    <property type="term" value="P:chromatin looping"/>
    <property type="evidence" value="ECO:0007669"/>
    <property type="project" value="InterPro"/>
</dbReference>
<evidence type="ECO:0000256" key="4">
    <source>
        <dbReference type="ARBA" id="ARBA00023242"/>
    </source>
</evidence>
<dbReference type="GO" id="GO:0034087">
    <property type="term" value="P:establishment of mitotic sister chromatid cohesion"/>
    <property type="evidence" value="ECO:0007669"/>
    <property type="project" value="TreeGrafter"/>
</dbReference>
<dbReference type="InterPro" id="IPR033031">
    <property type="entry name" value="Scc2/Nipped-B"/>
</dbReference>
<dbReference type="InterPro" id="IPR016024">
    <property type="entry name" value="ARM-type_fold"/>
</dbReference>
<feature type="region of interest" description="Disordered" evidence="7">
    <location>
        <begin position="150"/>
        <end position="213"/>
    </location>
</feature>
<dbReference type="InterPro" id="IPR026003">
    <property type="entry name" value="Cohesin_HEAT"/>
</dbReference>
<dbReference type="InterPro" id="IPR011989">
    <property type="entry name" value="ARM-like"/>
</dbReference>
<sequence>MAYHGPDNFNGAQNGPIPSAQLPGHQARFSRPFTLQEALPFSPFTSVIPFESDIIPTPDLGAGPSSSNLADLVPVHDFENLNKEAGSPSSTSRRLEQTLEHVQNLLNPSRLTKINFKTGAIATASSNPSNSLATHLSPFSKMVLDRTAVPYRYPTPDSPGPAAASSSNSQHPTPQQPTKKAPKPVKQRRESAAVEQMKTNKDHETTKIETPERSETKFAVFIPTKKQYEAANSATANSNAPQASTFVQQLSPPTPVSTVIPTAVDAAPSRSPSQMAQSAQKAATISIELTPTPSFNKSEYMVVNAEVDEPSNLSMRKRKREDYDEGQNVYRDQKQKADNAFHSLRRCFLDIFDAEDNVAATQSGSNPLIFLNSQQEPAMTTAAHQKVQPLLQNAITLRSFAYVPVDELLRIQRLSDAALKQVQDQDIRIDEAWSGTDALPWAQQLLDVDNALRGARTVLRIMSAGREDKQLYSEDLIQDCLRLFRDVADGIIVPLTEKVRRYGISGEKTGKDSSKGLFDSLISHKKPVGSIFTSFTRLYSVFTTLISNIDLSESAVTALETISSNLIFTENASTDRDSVVGVQKFDGIRLVAMEMLSQIFLKNSQSRLGIVDDILLQLEKIPQAKQKARQFKLSDGRSIQPVSALILRLVQTSAGKVADVRSAQSKLLRTLDDGATSDGINEHSLNATKGSSFQDEDRAAEQAGRAIAELQRAATSLAGASRDTAAHVIGFMVGRAIKSTKTGESPFRRILENFLEDLTTCLESPDWPASELLLRLLMASMMSLVDGERTAAPAKNMALEILGTMGAAISKLRSHVRKTVNSLDSVETTDLGSYLSELAAAALEFNSRPEQIVSWSGPYRAGLEYLDQRCSEDPHLSSAVSFLVTDWANKVSSTYDAFQDDDDDERDKEFGRLAYRLRMMIEHRRWLSSEYSFAAVPSSMARLSYHIIVIRSQFCEAYRHLLNILLRFMTIDQATVRSKSLKSVNDVLETDPTILDGDSTVMQLIIQCSTDSSPQVRDSALGLIGKCIGMRPALEKGMIPSIIARFSDAGVGVRKRAMKLARDIYLRNFDRNDRSVIANGLLLRVQDPDEGVREVARQMIEEIWIAPYYTADNSATSKTALADHVALMIQTVTSGTVSNVLDKVFQAIIGSKEANFKVGQMLVASMFDLIDNPDSEDPTTPSGRDALQLLMILATADAKLFTFEQIKLLQPKVASIGSGNVDVSKAVMTIYRRVLPQLSKVYDQFLTEVRAALLPAIAKYPRSLLDDVAACLWIICGLLGSTEPLSRLLISVLRGMSGLREKQRNKALDDKGMNAFKAYALIAGMLGHHCDLDDKLDAYKQLFPTFKGNSVSRLIVELIIPFAQPSLPMDVRKAALDAAGLVCQAWPRNFAAANVYTTFQQVFDEEAAELEWMILRSLKGFLFTEERRSEQAASEATTQSEQGQKLNLKVMGGTTFDDVSSATTQRFLKDITRIALSSQNDHAFQAVEVLASINRQGLVHPKETGVTLITLETSSTSRISELAFSEHRALHDKHETVLEREYIKAVHSAFVYQRDIVGDYRGATTEPFTSKLHLMIEVLKSSKAKNRMKFFEKLCAQIDFEPAKLDSTGVMPDHVQFSQFIIENLAFFDYASVHELLHTVTTMEKLVTSTGASVAQAIEAEIFQVTMDAVSNSQAGMNGENGESGENGGPVFAPAAPPIDARRLRQLTAGSMILQSVWEARTYLRRQFNLGTNRRDGKLKTASKEKEAQKPVKVQTVTGDKFWDDVAVIMTALSSQGRMMEQCRSFVDLLNVDREFKVADEDDDEMNGEDPATPSGDEDDEEDLMADRGRKRKSTATPRKKRPRSSSQLRKRGRPRKNPQPRDDDEDIEFF</sequence>
<evidence type="ECO:0000256" key="7">
    <source>
        <dbReference type="SAM" id="MobiDB-lite"/>
    </source>
</evidence>
<keyword evidence="10" id="KW-1185">Reference proteome</keyword>
<protein>
    <recommendedName>
        <fullName evidence="6">Sister chromatid cohesion protein</fullName>
    </recommendedName>
</protein>